<dbReference type="PANTHER" id="PTHR42085:SF2">
    <property type="entry name" value="F-BOX DOMAIN-CONTAINING PROTEIN"/>
    <property type="match status" value="1"/>
</dbReference>
<dbReference type="OrthoDB" id="4239548at2759"/>
<organism evidence="2 3">
    <name type="scientific">Exophiala sideris</name>
    <dbReference type="NCBI Taxonomy" id="1016849"/>
    <lineage>
        <taxon>Eukaryota</taxon>
        <taxon>Fungi</taxon>
        <taxon>Dikarya</taxon>
        <taxon>Ascomycota</taxon>
        <taxon>Pezizomycotina</taxon>
        <taxon>Eurotiomycetes</taxon>
        <taxon>Chaetothyriomycetidae</taxon>
        <taxon>Chaetothyriales</taxon>
        <taxon>Herpotrichiellaceae</taxon>
        <taxon>Exophiala</taxon>
    </lineage>
</organism>
<feature type="region of interest" description="Disordered" evidence="1">
    <location>
        <begin position="1"/>
        <end position="43"/>
    </location>
</feature>
<dbReference type="AlphaFoldDB" id="A0A0D1YX82"/>
<dbReference type="HOGENOM" id="CLU_780752_0_0_1"/>
<evidence type="ECO:0000313" key="2">
    <source>
        <dbReference type="EMBL" id="KIV86144.1"/>
    </source>
</evidence>
<name>A0A0D1YX82_9EURO</name>
<sequence length="335" mass="38723">MATSNKAAVAHNNGDHGTKASKRGRRGRAQRLRCEHPGCGKSGHSIDRCWIAHPELRPHNVLKDSEKSSKDHLSGQQTAKHSPPTPFRFMDLPAEIRTPIYEAVHAQGSALTFRKHGTYPTETHVCWQDVPNLFLVSKKVYAETAYIRGTRNAFNGHMRFEIRPAGFDTQATHGPLLPCANKLTFFGYNSYNMFATTFDRRDWGGIGWFSNVREIHVEWSMLRYKYKPGSNNTYSKAWRHLWQPGTLKAFYNGEQDCDLSWYTPDERLKLNHLLWLLKQEGLHCKLFVTIMAQWLDNEQMPVFNQEIKYSLKRGGCNYVLYRRAYRAPRNSVPVY</sequence>
<reference evidence="2 3" key="1">
    <citation type="submission" date="2015-01" db="EMBL/GenBank/DDBJ databases">
        <title>The Genome Sequence of Exophiala sideris CBS121828.</title>
        <authorList>
            <consortium name="The Broad Institute Genomics Platform"/>
            <person name="Cuomo C."/>
            <person name="de Hoog S."/>
            <person name="Gorbushina A."/>
            <person name="Stielow B."/>
            <person name="Teixiera M."/>
            <person name="Abouelleil A."/>
            <person name="Chapman S.B."/>
            <person name="Priest M."/>
            <person name="Young S.K."/>
            <person name="Wortman J."/>
            <person name="Nusbaum C."/>
            <person name="Birren B."/>
        </authorList>
    </citation>
    <scope>NUCLEOTIDE SEQUENCE [LARGE SCALE GENOMIC DNA]</scope>
    <source>
        <strain evidence="2 3">CBS 121828</strain>
    </source>
</reference>
<feature type="region of interest" description="Disordered" evidence="1">
    <location>
        <begin position="64"/>
        <end position="87"/>
    </location>
</feature>
<protein>
    <submittedName>
        <fullName evidence="2">Uncharacterized protein</fullName>
    </submittedName>
</protein>
<dbReference type="PANTHER" id="PTHR42085">
    <property type="entry name" value="F-BOX DOMAIN-CONTAINING PROTEIN"/>
    <property type="match status" value="1"/>
</dbReference>
<evidence type="ECO:0000313" key="3">
    <source>
        <dbReference type="Proteomes" id="UP000053599"/>
    </source>
</evidence>
<dbReference type="EMBL" id="KN846951">
    <property type="protein sequence ID" value="KIV86144.1"/>
    <property type="molecule type" value="Genomic_DNA"/>
</dbReference>
<dbReference type="InterPro" id="IPR038883">
    <property type="entry name" value="AN11006-like"/>
</dbReference>
<feature type="compositionally biased region" description="Basic and acidic residues" evidence="1">
    <location>
        <begin position="64"/>
        <end position="73"/>
    </location>
</feature>
<gene>
    <name evidence="2" type="ORF">PV11_01778</name>
</gene>
<dbReference type="Proteomes" id="UP000053599">
    <property type="component" value="Unassembled WGS sequence"/>
</dbReference>
<accession>A0A0D1YX82</accession>
<feature type="compositionally biased region" description="Basic residues" evidence="1">
    <location>
        <begin position="19"/>
        <end position="31"/>
    </location>
</feature>
<proteinExistence type="predicted"/>
<evidence type="ECO:0000256" key="1">
    <source>
        <dbReference type="SAM" id="MobiDB-lite"/>
    </source>
</evidence>